<proteinExistence type="predicted"/>
<keyword evidence="4" id="KW-1185">Reference proteome</keyword>
<dbReference type="AlphaFoldDB" id="A0A5B7EV54"/>
<keyword evidence="2" id="KW-1133">Transmembrane helix</keyword>
<organism evidence="3 4">
    <name type="scientific">Portunus trituberculatus</name>
    <name type="common">Swimming crab</name>
    <name type="synonym">Neptunus trituberculatus</name>
    <dbReference type="NCBI Taxonomy" id="210409"/>
    <lineage>
        <taxon>Eukaryota</taxon>
        <taxon>Metazoa</taxon>
        <taxon>Ecdysozoa</taxon>
        <taxon>Arthropoda</taxon>
        <taxon>Crustacea</taxon>
        <taxon>Multicrustacea</taxon>
        <taxon>Malacostraca</taxon>
        <taxon>Eumalacostraca</taxon>
        <taxon>Eucarida</taxon>
        <taxon>Decapoda</taxon>
        <taxon>Pleocyemata</taxon>
        <taxon>Brachyura</taxon>
        <taxon>Eubrachyura</taxon>
        <taxon>Portunoidea</taxon>
        <taxon>Portunidae</taxon>
        <taxon>Portuninae</taxon>
        <taxon>Portunus</taxon>
    </lineage>
</organism>
<reference evidence="3 4" key="1">
    <citation type="submission" date="2019-05" db="EMBL/GenBank/DDBJ databases">
        <title>Another draft genome of Portunus trituberculatus and its Hox gene families provides insights of decapod evolution.</title>
        <authorList>
            <person name="Jeong J.-H."/>
            <person name="Song I."/>
            <person name="Kim S."/>
            <person name="Choi T."/>
            <person name="Kim D."/>
            <person name="Ryu S."/>
            <person name="Kim W."/>
        </authorList>
    </citation>
    <scope>NUCLEOTIDE SEQUENCE [LARGE SCALE GENOMIC DNA]</scope>
    <source>
        <tissue evidence="3">Muscle</tissue>
    </source>
</reference>
<gene>
    <name evidence="3" type="ORF">E2C01_030231</name>
</gene>
<accession>A0A5B7EV54</accession>
<evidence type="ECO:0000256" key="1">
    <source>
        <dbReference type="SAM" id="MobiDB-lite"/>
    </source>
</evidence>
<dbReference type="EMBL" id="VSRR010003601">
    <property type="protein sequence ID" value="MPC36763.1"/>
    <property type="molecule type" value="Genomic_DNA"/>
</dbReference>
<feature type="transmembrane region" description="Helical" evidence="2">
    <location>
        <begin position="7"/>
        <end position="27"/>
    </location>
</feature>
<feature type="region of interest" description="Disordered" evidence="1">
    <location>
        <begin position="48"/>
        <end position="68"/>
    </location>
</feature>
<dbReference type="Proteomes" id="UP000324222">
    <property type="component" value="Unassembled WGS sequence"/>
</dbReference>
<evidence type="ECO:0000256" key="2">
    <source>
        <dbReference type="SAM" id="Phobius"/>
    </source>
</evidence>
<keyword evidence="2" id="KW-0472">Membrane</keyword>
<keyword evidence="2" id="KW-0812">Transmembrane</keyword>
<name>A0A5B7EV54_PORTR</name>
<protein>
    <submittedName>
        <fullName evidence="3">Uncharacterized protein</fullName>
    </submittedName>
</protein>
<comment type="caution">
    <text evidence="3">The sequence shown here is derived from an EMBL/GenBank/DDBJ whole genome shotgun (WGS) entry which is preliminary data.</text>
</comment>
<sequence>MRRYSTRVVVVVVVVAVVVVVVVVVIFSPPSTTPCILPSLYTSSPPTFNPSKPSTPHLAVALHRPQQE</sequence>
<evidence type="ECO:0000313" key="4">
    <source>
        <dbReference type="Proteomes" id="UP000324222"/>
    </source>
</evidence>
<evidence type="ECO:0000313" key="3">
    <source>
        <dbReference type="EMBL" id="MPC36763.1"/>
    </source>
</evidence>